<evidence type="ECO:0000256" key="1">
    <source>
        <dbReference type="ARBA" id="ARBA00004418"/>
    </source>
</evidence>
<evidence type="ECO:0000313" key="5">
    <source>
        <dbReference type="EMBL" id="SCM77763.1"/>
    </source>
</evidence>
<dbReference type="GO" id="GO:1904680">
    <property type="term" value="F:peptide transmembrane transporter activity"/>
    <property type="evidence" value="ECO:0007669"/>
    <property type="project" value="TreeGrafter"/>
</dbReference>
<reference evidence="5" key="1">
    <citation type="submission" date="2016-08" db="EMBL/GenBank/DDBJ databases">
        <authorList>
            <person name="Seilhamer J.J."/>
        </authorList>
    </citation>
    <scope>NUCLEOTIDE SEQUENCE</scope>
    <source>
        <strain evidence="5">86</strain>
    </source>
</reference>
<dbReference type="CDD" id="cd08497">
    <property type="entry name" value="MbnE-like"/>
    <property type="match status" value="1"/>
</dbReference>
<dbReference type="SUPFAM" id="SSF53850">
    <property type="entry name" value="Periplasmic binding protein-like II"/>
    <property type="match status" value="1"/>
</dbReference>
<dbReference type="InterPro" id="IPR030678">
    <property type="entry name" value="Peptide/Ni-bd"/>
</dbReference>
<dbReference type="GO" id="GO:0030288">
    <property type="term" value="C:outer membrane-bounded periplasmic space"/>
    <property type="evidence" value="ECO:0007669"/>
    <property type="project" value="TreeGrafter"/>
</dbReference>
<dbReference type="Gene3D" id="3.10.105.10">
    <property type="entry name" value="Dipeptide-binding Protein, Domain 3"/>
    <property type="match status" value="1"/>
</dbReference>
<evidence type="ECO:0000259" key="4">
    <source>
        <dbReference type="Pfam" id="PF00496"/>
    </source>
</evidence>
<evidence type="ECO:0000256" key="3">
    <source>
        <dbReference type="ARBA" id="ARBA00022729"/>
    </source>
</evidence>
<dbReference type="GO" id="GO:0043190">
    <property type="term" value="C:ATP-binding cassette (ABC) transporter complex"/>
    <property type="evidence" value="ECO:0007669"/>
    <property type="project" value="InterPro"/>
</dbReference>
<dbReference type="AlphaFoldDB" id="A0A212LJQ9"/>
<gene>
    <name evidence="5" type="ORF">KL86PLE_60078</name>
</gene>
<evidence type="ECO:0000256" key="2">
    <source>
        <dbReference type="ARBA" id="ARBA00005695"/>
    </source>
</evidence>
<organism evidence="5">
    <name type="scientific">uncultured Pleomorphomonas sp</name>
    <dbReference type="NCBI Taxonomy" id="442121"/>
    <lineage>
        <taxon>Bacteria</taxon>
        <taxon>Pseudomonadati</taxon>
        <taxon>Pseudomonadota</taxon>
        <taxon>Alphaproteobacteria</taxon>
        <taxon>Hyphomicrobiales</taxon>
        <taxon>Pleomorphomonadaceae</taxon>
        <taxon>Pleomorphomonas</taxon>
        <taxon>environmental samples</taxon>
    </lineage>
</organism>
<dbReference type="RefSeq" id="WP_288197571.1">
    <property type="nucleotide sequence ID" value="NZ_LT608334.1"/>
</dbReference>
<protein>
    <recommendedName>
        <fullName evidence="4">Solute-binding protein family 5 domain-containing protein</fullName>
    </recommendedName>
</protein>
<dbReference type="InterPro" id="IPR039424">
    <property type="entry name" value="SBP_5"/>
</dbReference>
<keyword evidence="3" id="KW-0732">Signal</keyword>
<dbReference type="GO" id="GO:0042884">
    <property type="term" value="P:microcin transport"/>
    <property type="evidence" value="ECO:0007669"/>
    <property type="project" value="TreeGrafter"/>
</dbReference>
<dbReference type="InterPro" id="IPR000914">
    <property type="entry name" value="SBP_5_dom"/>
</dbReference>
<proteinExistence type="inferred from homology"/>
<sequence length="625" mass="69788">MIRPIIQRLPGRLLIAAFVTLLPLVAGAPAKAEEPAWRAATALNGEPRYAAGFAHFDYVNPDAPKGGEARFGAEGSFDSTNVFLGIKGTPAAAVAPAYETLFTPSLDELDISAAYPLLAEAMRYPSDFAWAEFRLNPAARWQDGEPVTVDDVVWSFDTLKEIYPTFTSYYAHVIKAEPAGDRVVRFTFDAPGNRELPSILGQLYVLPKHWWQGKDASGKPRNIRETTLEPPLGSGPYKVTAVDPGRRVTLTRDPDYWGAKLPVSIGTNNFDRLTYDYYLDPTVMMEAFKADKYDFRAERSAKMWATGYDFPARKEGKVVTMTFPRNASGVMQALVPNLRLPKYQDARVRRALNLAFDYETLKRTVFFDLYDRIDSFFFGTELAARNLPGPDELALLEPLRDKLPPAVFTAPYANPVGGRPEAVRDNLRQAVALFAEAGWTIQGGKMRNARGEPFRIEYLTFSQLDERYIAPYAKSLGRIGIDFDYRLVDDAQYQNRLRSFDFDMTVDVWGESLSPGNEQREYWGSKAADRPGSRNSAGIKDAAIDALIDKVVYAGDRAALVTATRALDRALLAGNYLIPLFYSKDSFYAYWNRFGHPEALPKYSVGFPDVWWYDAAGAAAAGLSR</sequence>
<dbReference type="GO" id="GO:0015833">
    <property type="term" value="P:peptide transport"/>
    <property type="evidence" value="ECO:0007669"/>
    <property type="project" value="TreeGrafter"/>
</dbReference>
<dbReference type="PANTHER" id="PTHR30290">
    <property type="entry name" value="PERIPLASMIC BINDING COMPONENT OF ABC TRANSPORTER"/>
    <property type="match status" value="1"/>
</dbReference>
<accession>A0A212LJQ9</accession>
<dbReference type="EMBL" id="FMJD01000010">
    <property type="protein sequence ID" value="SCM77763.1"/>
    <property type="molecule type" value="Genomic_DNA"/>
</dbReference>
<name>A0A212LJQ9_9HYPH</name>
<feature type="domain" description="Solute-binding protein family 5" evidence="4">
    <location>
        <begin position="115"/>
        <end position="527"/>
    </location>
</feature>
<dbReference type="PIRSF" id="PIRSF002741">
    <property type="entry name" value="MppA"/>
    <property type="match status" value="1"/>
</dbReference>
<dbReference type="PANTHER" id="PTHR30290:SF64">
    <property type="entry name" value="ABC TRANSPORTER PERIPLASMIC BINDING PROTEIN"/>
    <property type="match status" value="1"/>
</dbReference>
<dbReference type="Pfam" id="PF00496">
    <property type="entry name" value="SBP_bac_5"/>
    <property type="match status" value="1"/>
</dbReference>
<comment type="similarity">
    <text evidence="2">Belongs to the bacterial solute-binding protein 5 family.</text>
</comment>
<dbReference type="Gene3D" id="3.40.190.10">
    <property type="entry name" value="Periplasmic binding protein-like II"/>
    <property type="match status" value="1"/>
</dbReference>
<comment type="subcellular location">
    <subcellularLocation>
        <location evidence="1">Periplasm</location>
    </subcellularLocation>
</comment>